<accession>A0ABM8W114</accession>
<reference evidence="2 3" key="1">
    <citation type="submission" date="2021-06" db="EMBL/GenBank/DDBJ databases">
        <authorList>
            <person name="Kallberg Y."/>
            <person name="Tangrot J."/>
            <person name="Rosling A."/>
        </authorList>
    </citation>
    <scope>NUCLEOTIDE SEQUENCE [LARGE SCALE GENOMIC DNA]</scope>
    <source>
        <strain evidence="2 3">120-4 pot B 10/14</strain>
    </source>
</reference>
<organism evidence="2 3">
    <name type="scientific">Gigaspora margarita</name>
    <dbReference type="NCBI Taxonomy" id="4874"/>
    <lineage>
        <taxon>Eukaryota</taxon>
        <taxon>Fungi</taxon>
        <taxon>Fungi incertae sedis</taxon>
        <taxon>Mucoromycota</taxon>
        <taxon>Glomeromycotina</taxon>
        <taxon>Glomeromycetes</taxon>
        <taxon>Diversisporales</taxon>
        <taxon>Gigasporaceae</taxon>
        <taxon>Gigaspora</taxon>
    </lineage>
</organism>
<feature type="non-terminal residue" evidence="2">
    <location>
        <position position="421"/>
    </location>
</feature>
<name>A0ABM8W114_GIGMA</name>
<sequence>MPVLFNEKLVLISIRSSMTSETPQVDPTFQVEPTPQAKPTTLHRNLMRNREKASVPLPPSESRFQKSAKLARRNEPIEETLMPGAEERAIPFLSARIRRNKMEIETDEYQKLVKAAEKITWRTIEPSREYRIEIEGTRWTFERPQNGPEEFNAGDYYRDELRVKADGNKTSDCHPTSAELVKRSLRIVDEKDNLRGMIKRVERMSRKEKKINHRNNNFEEPLDDLDKALGIKPKNVSALEKDENKVNAAKDQELTYLRTKRKHLPILTRDVNIDIRAIGATTEVKNKVENNGVIVMHKIMEGNNSAGCKLASLRKVLISIRSSMASETPQVDPTFQVDPTPQAKPTTLHRNLMRNREKASVPLPPSESRFQKSAKLARNRVVVYVSERENLFQRGDAPVRGNAMSGFPPPDLEITFNTSYR</sequence>
<dbReference type="EMBL" id="CAJVQB010000595">
    <property type="protein sequence ID" value="CAG8497325.1"/>
    <property type="molecule type" value="Genomic_DNA"/>
</dbReference>
<protein>
    <submittedName>
        <fullName evidence="2">5430_t:CDS:1</fullName>
    </submittedName>
</protein>
<proteinExistence type="predicted"/>
<evidence type="ECO:0000313" key="2">
    <source>
        <dbReference type="EMBL" id="CAG8497325.1"/>
    </source>
</evidence>
<gene>
    <name evidence="2" type="ORF">GMARGA_LOCUS2022</name>
</gene>
<evidence type="ECO:0000256" key="1">
    <source>
        <dbReference type="SAM" id="MobiDB-lite"/>
    </source>
</evidence>
<comment type="caution">
    <text evidence="2">The sequence shown here is derived from an EMBL/GenBank/DDBJ whole genome shotgun (WGS) entry which is preliminary data.</text>
</comment>
<keyword evidence="3" id="KW-1185">Reference proteome</keyword>
<evidence type="ECO:0000313" key="3">
    <source>
        <dbReference type="Proteomes" id="UP000789901"/>
    </source>
</evidence>
<dbReference type="Proteomes" id="UP000789901">
    <property type="component" value="Unassembled WGS sequence"/>
</dbReference>
<feature type="region of interest" description="Disordered" evidence="1">
    <location>
        <begin position="50"/>
        <end position="70"/>
    </location>
</feature>